<sequence length="268" mass="29286">MAPLRHRTPGARSRLRTTAVAAAAAAVGTFFCSAGNWLSPFSPEVTRPQASSSRREAAALLGGGLFSAAQFGFPAAVRGFTPDDLGMGSMAAPDMSAEVREKSTKELEESVYMISRVQEATVQQERLVVTGKFKDVQRNSIRRAVNMMIDNYKLNDQFIVAAAYIPTKDVLRASTIGNEAIEVLETAKEYFGKDLKVSALSEDQKKFMVDAMAAEREKIEAFLKFLPEEVVAAARGRVEAENALNMKEYALEGQVINPVTLPWKSKKA</sequence>
<organism evidence="1 2">
    <name type="scientific">Polarella glacialis</name>
    <name type="common">Dinoflagellate</name>
    <dbReference type="NCBI Taxonomy" id="89957"/>
    <lineage>
        <taxon>Eukaryota</taxon>
        <taxon>Sar</taxon>
        <taxon>Alveolata</taxon>
        <taxon>Dinophyceae</taxon>
        <taxon>Suessiales</taxon>
        <taxon>Suessiaceae</taxon>
        <taxon>Polarella</taxon>
    </lineage>
</organism>
<dbReference type="EMBL" id="CAJNNV010025068">
    <property type="protein sequence ID" value="CAE8612011.1"/>
    <property type="molecule type" value="Genomic_DNA"/>
</dbReference>
<protein>
    <submittedName>
        <fullName evidence="1">Uncharacterized protein</fullName>
    </submittedName>
</protein>
<keyword evidence="2" id="KW-1185">Reference proteome</keyword>
<name>A0A813FGU5_POLGL</name>
<dbReference type="OrthoDB" id="205651at2759"/>
<evidence type="ECO:0000313" key="1">
    <source>
        <dbReference type="EMBL" id="CAE8612011.1"/>
    </source>
</evidence>
<reference evidence="1" key="1">
    <citation type="submission" date="2021-02" db="EMBL/GenBank/DDBJ databases">
        <authorList>
            <person name="Dougan E. K."/>
            <person name="Rhodes N."/>
            <person name="Thang M."/>
            <person name="Chan C."/>
        </authorList>
    </citation>
    <scope>NUCLEOTIDE SEQUENCE</scope>
</reference>
<dbReference type="AlphaFoldDB" id="A0A813FGU5"/>
<evidence type="ECO:0000313" key="2">
    <source>
        <dbReference type="Proteomes" id="UP000654075"/>
    </source>
</evidence>
<comment type="caution">
    <text evidence="1">The sequence shown here is derived from an EMBL/GenBank/DDBJ whole genome shotgun (WGS) entry which is preliminary data.</text>
</comment>
<proteinExistence type="predicted"/>
<gene>
    <name evidence="1" type="ORF">PGLA1383_LOCUS29811</name>
</gene>
<dbReference type="OMA" id="ERRNCDK"/>
<accession>A0A813FGU5</accession>
<dbReference type="Proteomes" id="UP000654075">
    <property type="component" value="Unassembled WGS sequence"/>
</dbReference>